<evidence type="ECO:0000256" key="5">
    <source>
        <dbReference type="SAM" id="MobiDB-lite"/>
    </source>
</evidence>
<dbReference type="Proteomes" id="UP000283530">
    <property type="component" value="Unassembled WGS sequence"/>
</dbReference>
<dbReference type="Gene3D" id="1.25.10.10">
    <property type="entry name" value="Leucine-rich Repeat Variant"/>
    <property type="match status" value="1"/>
</dbReference>
<feature type="compositionally biased region" description="Polar residues" evidence="5">
    <location>
        <begin position="246"/>
        <end position="261"/>
    </location>
</feature>
<evidence type="ECO:0000256" key="4">
    <source>
        <dbReference type="PROSITE-ProRule" id="PRU00317"/>
    </source>
</evidence>
<feature type="repeat" description="Pumilio" evidence="4">
    <location>
        <begin position="363"/>
        <end position="399"/>
    </location>
</feature>
<dbReference type="PANTHER" id="PTHR12537">
    <property type="entry name" value="RNA BINDING PROTEIN PUMILIO-RELATED"/>
    <property type="match status" value="1"/>
</dbReference>
<dbReference type="InterPro" id="IPR011989">
    <property type="entry name" value="ARM-like"/>
</dbReference>
<accession>A0A443NSD0</accession>
<feature type="repeat" description="Pumilio" evidence="4">
    <location>
        <begin position="287"/>
        <end position="323"/>
    </location>
</feature>
<evidence type="ECO:0000313" key="7">
    <source>
        <dbReference type="EMBL" id="RWR81433.1"/>
    </source>
</evidence>
<dbReference type="OrthoDB" id="668540at2759"/>
<evidence type="ECO:0000256" key="2">
    <source>
        <dbReference type="ARBA" id="ARBA00022845"/>
    </source>
</evidence>
<feature type="compositionally biased region" description="Polar residues" evidence="5">
    <location>
        <begin position="95"/>
        <end position="117"/>
    </location>
</feature>
<evidence type="ECO:0000313" key="8">
    <source>
        <dbReference type="Proteomes" id="UP000283530"/>
    </source>
</evidence>
<feature type="repeat" description="Pumilio" evidence="4">
    <location>
        <begin position="472"/>
        <end position="507"/>
    </location>
</feature>
<feature type="region of interest" description="Disordered" evidence="5">
    <location>
        <begin position="95"/>
        <end position="122"/>
    </location>
</feature>
<keyword evidence="1" id="KW-0677">Repeat</keyword>
<feature type="region of interest" description="Disordered" evidence="5">
    <location>
        <begin position="1"/>
        <end position="56"/>
    </location>
</feature>
<evidence type="ECO:0000256" key="3">
    <source>
        <dbReference type="ARBA" id="ARBA00058490"/>
    </source>
</evidence>
<dbReference type="GO" id="GO:0003729">
    <property type="term" value="F:mRNA binding"/>
    <property type="evidence" value="ECO:0007669"/>
    <property type="project" value="TreeGrafter"/>
</dbReference>
<dbReference type="EMBL" id="QPKB01000003">
    <property type="protein sequence ID" value="RWR81433.1"/>
    <property type="molecule type" value="Genomic_DNA"/>
</dbReference>
<organism evidence="7 8">
    <name type="scientific">Cinnamomum micranthum f. kanehirae</name>
    <dbReference type="NCBI Taxonomy" id="337451"/>
    <lineage>
        <taxon>Eukaryota</taxon>
        <taxon>Viridiplantae</taxon>
        <taxon>Streptophyta</taxon>
        <taxon>Embryophyta</taxon>
        <taxon>Tracheophyta</taxon>
        <taxon>Spermatophyta</taxon>
        <taxon>Magnoliopsida</taxon>
        <taxon>Magnoliidae</taxon>
        <taxon>Laurales</taxon>
        <taxon>Lauraceae</taxon>
        <taxon>Cinnamomum</taxon>
    </lineage>
</organism>
<dbReference type="FunFam" id="1.25.10.10:FF:000237">
    <property type="entry name" value="Pumilio homolog 9"/>
    <property type="match status" value="1"/>
</dbReference>
<dbReference type="PROSITE" id="PS50302">
    <property type="entry name" value="PUM"/>
    <property type="match status" value="7"/>
</dbReference>
<dbReference type="PANTHER" id="PTHR12537:SF63">
    <property type="entry name" value="PUMILIO HOMOLOG 15"/>
    <property type="match status" value="1"/>
</dbReference>
<feature type="compositionally biased region" description="Low complexity" evidence="5">
    <location>
        <begin position="1"/>
        <end position="14"/>
    </location>
</feature>
<protein>
    <submittedName>
        <fullName evidence="7">Pumilio 12-like protein</fullName>
    </submittedName>
</protein>
<dbReference type="Pfam" id="PF00806">
    <property type="entry name" value="PUF"/>
    <property type="match status" value="8"/>
</dbReference>
<dbReference type="CDD" id="cd07920">
    <property type="entry name" value="Pumilio"/>
    <property type="match status" value="1"/>
</dbReference>
<keyword evidence="2" id="KW-0810">Translation regulation</keyword>
<evidence type="ECO:0000259" key="6">
    <source>
        <dbReference type="PROSITE" id="PS50303"/>
    </source>
</evidence>
<feature type="domain" description="PUM-HD" evidence="6">
    <location>
        <begin position="266"/>
        <end position="607"/>
    </location>
</feature>
<feature type="compositionally biased region" description="Pro residues" evidence="5">
    <location>
        <begin position="145"/>
        <end position="156"/>
    </location>
</feature>
<gene>
    <name evidence="7" type="ORF">CKAN_01011800</name>
</gene>
<feature type="repeat" description="Pumilio" evidence="4">
    <location>
        <begin position="508"/>
        <end position="543"/>
    </location>
</feature>
<reference evidence="7 8" key="1">
    <citation type="journal article" date="2019" name="Nat. Plants">
        <title>Stout camphor tree genome fills gaps in understanding of flowering plant genome evolution.</title>
        <authorList>
            <person name="Chaw S.M."/>
            <person name="Liu Y.C."/>
            <person name="Wu Y.W."/>
            <person name="Wang H.Y."/>
            <person name="Lin C.I."/>
            <person name="Wu C.S."/>
            <person name="Ke H.M."/>
            <person name="Chang L.Y."/>
            <person name="Hsu C.Y."/>
            <person name="Yang H.T."/>
            <person name="Sudianto E."/>
            <person name="Hsu M.H."/>
            <person name="Wu K.P."/>
            <person name="Wang L.N."/>
            <person name="Leebens-Mack J.H."/>
            <person name="Tsai I.J."/>
        </authorList>
    </citation>
    <scope>NUCLEOTIDE SEQUENCE [LARGE SCALE GENOMIC DNA]</scope>
    <source>
        <strain evidence="8">cv. Chaw 1501</strain>
        <tissue evidence="7">Young leaves</tissue>
    </source>
</reference>
<dbReference type="InterPro" id="IPR033712">
    <property type="entry name" value="Pumilio_RNA-bd"/>
</dbReference>
<dbReference type="GO" id="GO:0006417">
    <property type="term" value="P:regulation of translation"/>
    <property type="evidence" value="ECO:0007669"/>
    <property type="project" value="UniProtKB-KW"/>
</dbReference>
<dbReference type="InterPro" id="IPR033133">
    <property type="entry name" value="PUM-HD"/>
</dbReference>
<feature type="repeat" description="Pumilio" evidence="4">
    <location>
        <begin position="436"/>
        <end position="471"/>
    </location>
</feature>
<dbReference type="GO" id="GO:0005737">
    <property type="term" value="C:cytoplasm"/>
    <property type="evidence" value="ECO:0007669"/>
    <property type="project" value="TreeGrafter"/>
</dbReference>
<feature type="repeat" description="Pumilio" evidence="4">
    <location>
        <begin position="324"/>
        <end position="359"/>
    </location>
</feature>
<sequence>MASSNSSSSSSSSSYYGRQNHPLRQSSSSSSCPMCHPVHTNPAQRPTFQSQYCNDGIHHLPQNNPDWNNDGIHHLSQNNPDWKTTAETLQSQYSDHTNHHQINSAQTPPVQFQSPSSKDPHLVLQDLDSSFARFGLSDAGYSLQNPPPPPPPPPPSAQFDNANDAYLAHRFIWQQQQQNSIELENQLRMREALVPQMTSSYSSSPRRDYNQSRAPLHFRNNSNDYSFTCDCCFQRLDSNSHHNIRRGSTSSSIQLSPNRNRLSPCPEYGGGRRFRMTSSFYNFRLESLCDDDILQLAEEQEGCLFLQKKMEEGGLSDIQRIFSAVKDHICRLMIHQFGNYFVQKLFEVCGEEHMTEIILIVTRKEFQLIKICLNTHGSRTVQKLLEHLTTPQQVALVISALRPGTITLVNDTQGHHVVERCLVSFSNEYTKCLADEIANHCVAAARHQTGCCIVQKCLDCSEGEQKEHLLDEIIANALTLSEDTYGNYVMQFVLDLKIPHVTASILRQLEGSYASLSIQKCSSNVVEKCLKESEEEQRARIVRELINDPNALGIMQDPYGNYVMQRALKFSKGPIRSAIVNLVERESAALINHPFGKRVVAAIHMGKRL</sequence>
<feature type="region of interest" description="Disordered" evidence="5">
    <location>
        <begin position="137"/>
        <end position="160"/>
    </location>
</feature>
<dbReference type="STRING" id="337451.A0A443NSD0"/>
<dbReference type="PROSITE" id="PS50303">
    <property type="entry name" value="PUM_HD"/>
    <property type="match status" value="1"/>
</dbReference>
<dbReference type="InterPro" id="IPR001313">
    <property type="entry name" value="Pumilio_RNA-bd_rpt"/>
</dbReference>
<name>A0A443NSD0_9MAGN</name>
<dbReference type="AlphaFoldDB" id="A0A443NSD0"/>
<feature type="compositionally biased region" description="Polar residues" evidence="5">
    <location>
        <begin position="41"/>
        <end position="53"/>
    </location>
</feature>
<feature type="region of interest" description="Disordered" evidence="5">
    <location>
        <begin position="243"/>
        <end position="262"/>
    </location>
</feature>
<proteinExistence type="predicted"/>
<dbReference type="SMART" id="SM00025">
    <property type="entry name" value="Pumilio"/>
    <property type="match status" value="8"/>
</dbReference>
<comment type="function">
    <text evidence="3">Sequence-specific RNA-binding protein that regulates translation and mRNA stability by binding the 3'-UTR of target mRNAs.</text>
</comment>
<dbReference type="SUPFAM" id="SSF48371">
    <property type="entry name" value="ARM repeat"/>
    <property type="match status" value="1"/>
</dbReference>
<feature type="repeat" description="Pumilio" evidence="4">
    <location>
        <begin position="544"/>
        <end position="581"/>
    </location>
</feature>
<keyword evidence="8" id="KW-1185">Reference proteome</keyword>
<comment type="caution">
    <text evidence="7">The sequence shown here is derived from an EMBL/GenBank/DDBJ whole genome shotgun (WGS) entry which is preliminary data.</text>
</comment>
<evidence type="ECO:0000256" key="1">
    <source>
        <dbReference type="ARBA" id="ARBA00022737"/>
    </source>
</evidence>
<dbReference type="InterPro" id="IPR016024">
    <property type="entry name" value="ARM-type_fold"/>
</dbReference>